<dbReference type="InterPro" id="IPR036249">
    <property type="entry name" value="Thioredoxin-like_sf"/>
</dbReference>
<dbReference type="Gene3D" id="3.40.30.10">
    <property type="entry name" value="Glutaredoxin"/>
    <property type="match status" value="1"/>
</dbReference>
<dbReference type="SUPFAM" id="SSF52833">
    <property type="entry name" value="Thioredoxin-like"/>
    <property type="match status" value="1"/>
</dbReference>
<reference evidence="1 2" key="1">
    <citation type="submission" date="2021-03" db="EMBL/GenBank/DDBJ databases">
        <title>novel species isolated from a fishpond in China.</title>
        <authorList>
            <person name="Lu H."/>
            <person name="Cai Z."/>
        </authorList>
    </citation>
    <scope>NUCLEOTIDE SEQUENCE [LARGE SCALE GENOMIC DNA]</scope>
    <source>
        <strain evidence="1 2">JCM 31546</strain>
    </source>
</reference>
<keyword evidence="2" id="KW-1185">Reference proteome</keyword>
<evidence type="ECO:0000313" key="2">
    <source>
        <dbReference type="Proteomes" id="UP000664698"/>
    </source>
</evidence>
<sequence length="327" mass="37939">MSYHQTAYYPIPDADIVDSSKMFVVIFNPGLLDYQFLVSRMDVDEVYQDGIFSEVRHKEKAYYRYEKSENQKSYMESSLLNKYGPISLLQHEWKYLNDTALSNRQYGHFMRIEREWVYEEKQIVVEHHIFLSPDDLIARFERRNYVDGALTQTVTYRYDEYQFDQHTLSPRASSPELYSMKYFERVDKLKALEKGTSAPHFEGRGTNGEEIVFGKELSEQTLLLFGSISCGYSQMVIEHISQEQFKLKNGVALLTFLGSDTRERAVKYLEKFPLSNPVIVDRRDIETSYGIAGYPILHLIDQNGTITESLAGSSGIIELLDRLAAEK</sequence>
<proteinExistence type="predicted"/>
<evidence type="ECO:0000313" key="1">
    <source>
        <dbReference type="EMBL" id="MBN7802618.1"/>
    </source>
</evidence>
<gene>
    <name evidence="1" type="ORF">J0A67_17210</name>
</gene>
<dbReference type="Proteomes" id="UP000664698">
    <property type="component" value="Unassembled WGS sequence"/>
</dbReference>
<name>A0ABS3BTJ0_9BACT</name>
<organism evidence="1 2">
    <name type="scientific">Algoriphagus aestuariicola</name>
    <dbReference type="NCBI Taxonomy" id="1852016"/>
    <lineage>
        <taxon>Bacteria</taxon>
        <taxon>Pseudomonadati</taxon>
        <taxon>Bacteroidota</taxon>
        <taxon>Cytophagia</taxon>
        <taxon>Cytophagales</taxon>
        <taxon>Cyclobacteriaceae</taxon>
        <taxon>Algoriphagus</taxon>
    </lineage>
</organism>
<accession>A0ABS3BTJ0</accession>
<dbReference type="RefSeq" id="WP_206570633.1">
    <property type="nucleotide sequence ID" value="NZ_JAFKCW010000004.1"/>
</dbReference>
<dbReference type="EMBL" id="JAFKCW010000004">
    <property type="protein sequence ID" value="MBN7802618.1"/>
    <property type="molecule type" value="Genomic_DNA"/>
</dbReference>
<protein>
    <submittedName>
        <fullName evidence="1">Redoxin domain-containing protein</fullName>
    </submittedName>
</protein>
<comment type="caution">
    <text evidence="1">The sequence shown here is derived from an EMBL/GenBank/DDBJ whole genome shotgun (WGS) entry which is preliminary data.</text>
</comment>